<reference evidence="1" key="1">
    <citation type="submission" date="2023-02" db="EMBL/GenBank/DDBJ databases">
        <title>Elizabethkingia anophelis draft genomes.</title>
        <authorList>
            <person name="Nicholson A.C."/>
            <person name="Whitney A.M."/>
            <person name="Humrighouse B.W."/>
            <person name="Villarma A."/>
            <person name="Bell M."/>
            <person name="Mcquiston J."/>
        </authorList>
    </citation>
    <scope>NUCLEOTIDE SEQUENCE</scope>
    <source>
        <strain evidence="1">B4955</strain>
    </source>
</reference>
<name>A0AAE4T4P1_9FLAO</name>
<evidence type="ECO:0000313" key="1">
    <source>
        <dbReference type="EMBL" id="MDV3665167.1"/>
    </source>
</evidence>
<dbReference type="RefSeq" id="WP_078406394.1">
    <property type="nucleotide sequence ID" value="NZ_CP016370.1"/>
</dbReference>
<dbReference type="AlphaFoldDB" id="A0AAE4T4P1"/>
<comment type="caution">
    <text evidence="1">The sequence shown here is derived from an EMBL/GenBank/DDBJ whole genome shotgun (WGS) entry which is preliminary data.</text>
</comment>
<protein>
    <submittedName>
        <fullName evidence="1">GLPGLI family protein</fullName>
    </submittedName>
</protein>
<dbReference type="InterPro" id="IPR005901">
    <property type="entry name" value="GLPGLI"/>
</dbReference>
<accession>A0AAE4T4P1</accession>
<dbReference type="EMBL" id="NWGY01000013">
    <property type="protein sequence ID" value="MDV3665167.1"/>
    <property type="molecule type" value="Genomic_DNA"/>
</dbReference>
<dbReference type="Pfam" id="PF09697">
    <property type="entry name" value="Porph_ging"/>
    <property type="match status" value="1"/>
</dbReference>
<gene>
    <name evidence="1" type="ORF">CMU51_14000</name>
</gene>
<sequence length="273" mass="31808">MRIVFIFLIYIISIYNLSAQSIRFIYNYKSMPNSLKMDSIVGETMVLEINPIEKQSLFSSYTKIKSDSSMANGTQNFPDSSLRTRYVIYKNLVNKEVFFYTPNYAGDPVLKIKDERPFIWHITNEKGKILSYPVQKATTDFGGRQWTAWFSTSLPFSDGPYKFYGLPGLIIKITDSSNSHNYELVSIEKVKSDSYKMLNDNSYANSKQFPLGDYKKMVIDNRRDPMKKVRAEVFQGKVLFGSEQKKNEYLKRNEKNLKTWKENDNNPIELDEL</sequence>
<evidence type="ECO:0000313" key="2">
    <source>
        <dbReference type="Proteomes" id="UP001189000"/>
    </source>
</evidence>
<organism evidence="1 2">
    <name type="scientific">Elizabethkingia anophelis</name>
    <dbReference type="NCBI Taxonomy" id="1117645"/>
    <lineage>
        <taxon>Bacteria</taxon>
        <taxon>Pseudomonadati</taxon>
        <taxon>Bacteroidota</taxon>
        <taxon>Flavobacteriia</taxon>
        <taxon>Flavobacteriales</taxon>
        <taxon>Weeksellaceae</taxon>
        <taxon>Elizabethkingia</taxon>
    </lineage>
</organism>
<dbReference type="Proteomes" id="UP001189000">
    <property type="component" value="Unassembled WGS sequence"/>
</dbReference>
<proteinExistence type="predicted"/>
<dbReference type="NCBIfam" id="TIGR01200">
    <property type="entry name" value="GLPGLI"/>
    <property type="match status" value="1"/>
</dbReference>